<dbReference type="GO" id="GO:0000287">
    <property type="term" value="F:magnesium ion binding"/>
    <property type="evidence" value="ECO:0007669"/>
    <property type="project" value="TreeGrafter"/>
</dbReference>
<dbReference type="GO" id="GO:0005737">
    <property type="term" value="C:cytoplasm"/>
    <property type="evidence" value="ECO:0007669"/>
    <property type="project" value="TreeGrafter"/>
</dbReference>
<keyword evidence="8 15" id="KW-0378">Hydrolase</keyword>
<evidence type="ECO:0000256" key="10">
    <source>
        <dbReference type="ARBA" id="ARBA00023299"/>
    </source>
</evidence>
<dbReference type="NCBIfam" id="TIGR00338">
    <property type="entry name" value="serB"/>
    <property type="match status" value="1"/>
</dbReference>
<keyword evidence="16" id="KW-1185">Reference proteome</keyword>
<dbReference type="NCBIfam" id="TIGR01488">
    <property type="entry name" value="HAD-SF-IB"/>
    <property type="match status" value="1"/>
</dbReference>
<sequence>MIIVTLIAAGRLTRDNIHDARRLVADAGLESPGWRWLDEGDAADIEVEGSPTAVGSLRARLREGLVGIDVVVQLAEHRAKQLFVADMDSTMVGQECIDELADYAGLKAPIAAITERAMQGEIDFRQALEERVAALSGLGIVQIERCRRDKISHNPGAATLVRTLRARGATTLLVTGGFHDFADPLAAQLGFSEVRANSLESMHGHLTGRVVGEIVDSAAKRAALVEFREQMGLAPHQVMAVGDGANDLPMIEEAGLGVAYHAKPRLAQAADVRIDHNDLTALLWAQGIPRREWVAT</sequence>
<keyword evidence="7" id="KW-0479">Metal-binding</keyword>
<feature type="active site" description="Nucleophile" evidence="14">
    <location>
        <position position="86"/>
    </location>
</feature>
<organism evidence="15 16">
    <name type="scientific">Sphingomonas ginkgonis</name>
    <dbReference type="NCBI Taxonomy" id="2315330"/>
    <lineage>
        <taxon>Bacteria</taxon>
        <taxon>Pseudomonadati</taxon>
        <taxon>Pseudomonadota</taxon>
        <taxon>Alphaproteobacteria</taxon>
        <taxon>Sphingomonadales</taxon>
        <taxon>Sphingomonadaceae</taxon>
        <taxon>Sphingomonas</taxon>
    </lineage>
</organism>
<dbReference type="CDD" id="cd07500">
    <property type="entry name" value="HAD_PSP"/>
    <property type="match status" value="1"/>
</dbReference>
<dbReference type="OrthoDB" id="9792539at2"/>
<gene>
    <name evidence="15" type="primary">serB</name>
    <name evidence="15" type="ORF">HMF7854_10285</name>
</gene>
<comment type="catalytic activity">
    <reaction evidence="12">
        <text>O-phospho-L-serine + H2O = L-serine + phosphate</text>
        <dbReference type="Rhea" id="RHEA:21208"/>
        <dbReference type="ChEBI" id="CHEBI:15377"/>
        <dbReference type="ChEBI" id="CHEBI:33384"/>
        <dbReference type="ChEBI" id="CHEBI:43474"/>
        <dbReference type="ChEBI" id="CHEBI:57524"/>
        <dbReference type="EC" id="3.1.3.3"/>
    </reaction>
</comment>
<evidence type="ECO:0000256" key="1">
    <source>
        <dbReference type="ARBA" id="ARBA00001946"/>
    </source>
</evidence>
<dbReference type="InterPro" id="IPR023214">
    <property type="entry name" value="HAD_sf"/>
</dbReference>
<dbReference type="SFLD" id="SFLDS00003">
    <property type="entry name" value="Haloacid_Dehalogenase"/>
    <property type="match status" value="1"/>
</dbReference>
<keyword evidence="9" id="KW-0460">Magnesium</keyword>
<evidence type="ECO:0000313" key="16">
    <source>
        <dbReference type="Proteomes" id="UP000274661"/>
    </source>
</evidence>
<feature type="active site" description="Proton donor" evidence="14">
    <location>
        <position position="88"/>
    </location>
</feature>
<evidence type="ECO:0000313" key="15">
    <source>
        <dbReference type="EMBL" id="RST31180.1"/>
    </source>
</evidence>
<comment type="cofactor">
    <cofactor evidence="1">
        <name>Mg(2+)</name>
        <dbReference type="ChEBI" id="CHEBI:18420"/>
    </cofactor>
</comment>
<protein>
    <recommendedName>
        <fullName evidence="5">Phosphoserine phosphatase</fullName>
        <ecNumber evidence="4">3.1.3.3</ecNumber>
    </recommendedName>
    <alternativeName>
        <fullName evidence="11">O-phosphoserine phosphohydrolase</fullName>
    </alternativeName>
</protein>
<evidence type="ECO:0000256" key="11">
    <source>
        <dbReference type="ARBA" id="ARBA00031693"/>
    </source>
</evidence>
<dbReference type="UniPathway" id="UPA00135">
    <property type="reaction ID" value="UER00198"/>
</dbReference>
<dbReference type="InterPro" id="IPR050582">
    <property type="entry name" value="HAD-like_SerB"/>
</dbReference>
<dbReference type="Pfam" id="PF12710">
    <property type="entry name" value="HAD"/>
    <property type="match status" value="1"/>
</dbReference>
<dbReference type="Proteomes" id="UP000274661">
    <property type="component" value="Unassembled WGS sequence"/>
</dbReference>
<evidence type="ECO:0000256" key="9">
    <source>
        <dbReference type="ARBA" id="ARBA00022842"/>
    </source>
</evidence>
<keyword evidence="10" id="KW-0718">Serine biosynthesis</keyword>
<dbReference type="SFLD" id="SFLDF00029">
    <property type="entry name" value="phosphoserine_phosphatase"/>
    <property type="match status" value="1"/>
</dbReference>
<dbReference type="Gene3D" id="3.40.50.1000">
    <property type="entry name" value="HAD superfamily/HAD-like"/>
    <property type="match status" value="1"/>
</dbReference>
<dbReference type="InterPro" id="IPR036412">
    <property type="entry name" value="HAD-like_sf"/>
</dbReference>
<dbReference type="EC" id="3.1.3.3" evidence="4"/>
<dbReference type="AlphaFoldDB" id="A0A3R9X8B5"/>
<dbReference type="SUPFAM" id="SSF56784">
    <property type="entry name" value="HAD-like"/>
    <property type="match status" value="1"/>
</dbReference>
<evidence type="ECO:0000256" key="13">
    <source>
        <dbReference type="ARBA" id="ARBA00048523"/>
    </source>
</evidence>
<dbReference type="GO" id="GO:0036424">
    <property type="term" value="F:L-phosphoserine phosphatase activity"/>
    <property type="evidence" value="ECO:0007669"/>
    <property type="project" value="InterPro"/>
</dbReference>
<name>A0A3R9X8B5_9SPHN</name>
<evidence type="ECO:0000256" key="12">
    <source>
        <dbReference type="ARBA" id="ARBA00048138"/>
    </source>
</evidence>
<evidence type="ECO:0000256" key="14">
    <source>
        <dbReference type="PIRSR" id="PIRSR604469-1"/>
    </source>
</evidence>
<dbReference type="RefSeq" id="WP_126719012.1">
    <property type="nucleotide sequence ID" value="NZ_RWJF01000001.1"/>
</dbReference>
<dbReference type="PANTHER" id="PTHR43344">
    <property type="entry name" value="PHOSPHOSERINE PHOSPHATASE"/>
    <property type="match status" value="1"/>
</dbReference>
<comment type="pathway">
    <text evidence="2">Amino-acid biosynthesis; L-serine biosynthesis; L-serine from 3-phospho-D-glycerate: step 3/3.</text>
</comment>
<comment type="similarity">
    <text evidence="3">Belongs to the HAD-like hydrolase superfamily. SerB family.</text>
</comment>
<comment type="catalytic activity">
    <reaction evidence="13">
        <text>O-phospho-D-serine + H2O = D-serine + phosphate</text>
        <dbReference type="Rhea" id="RHEA:24873"/>
        <dbReference type="ChEBI" id="CHEBI:15377"/>
        <dbReference type="ChEBI" id="CHEBI:35247"/>
        <dbReference type="ChEBI" id="CHEBI:43474"/>
        <dbReference type="ChEBI" id="CHEBI:58680"/>
        <dbReference type="EC" id="3.1.3.3"/>
    </reaction>
</comment>
<evidence type="ECO:0000256" key="3">
    <source>
        <dbReference type="ARBA" id="ARBA00009184"/>
    </source>
</evidence>
<proteinExistence type="inferred from homology"/>
<dbReference type="InterPro" id="IPR004469">
    <property type="entry name" value="PSP"/>
</dbReference>
<reference evidence="15 16" key="1">
    <citation type="submission" date="2018-12" db="EMBL/GenBank/DDBJ databases">
        <title>Sphingomonas sp. HMF7854 Genome sequencing and assembly.</title>
        <authorList>
            <person name="Cha I."/>
            <person name="Kang H."/>
            <person name="Kim H."/>
            <person name="Kang J."/>
            <person name="Joh K."/>
        </authorList>
    </citation>
    <scope>NUCLEOTIDE SEQUENCE [LARGE SCALE GENOMIC DNA]</scope>
    <source>
        <strain evidence="15 16">HMF7854</strain>
    </source>
</reference>
<accession>A0A3R9X8B5</accession>
<evidence type="ECO:0000256" key="2">
    <source>
        <dbReference type="ARBA" id="ARBA00005135"/>
    </source>
</evidence>
<dbReference type="EMBL" id="RWJF01000001">
    <property type="protein sequence ID" value="RST31180.1"/>
    <property type="molecule type" value="Genomic_DNA"/>
</dbReference>
<comment type="caution">
    <text evidence="15">The sequence shown here is derived from an EMBL/GenBank/DDBJ whole genome shotgun (WGS) entry which is preliminary data.</text>
</comment>
<dbReference type="PANTHER" id="PTHR43344:SF2">
    <property type="entry name" value="PHOSPHOSERINE PHOSPHATASE"/>
    <property type="match status" value="1"/>
</dbReference>
<evidence type="ECO:0000256" key="6">
    <source>
        <dbReference type="ARBA" id="ARBA00022605"/>
    </source>
</evidence>
<dbReference type="GO" id="GO:0006564">
    <property type="term" value="P:L-serine biosynthetic process"/>
    <property type="evidence" value="ECO:0007669"/>
    <property type="project" value="UniProtKB-KW"/>
</dbReference>
<evidence type="ECO:0000256" key="8">
    <source>
        <dbReference type="ARBA" id="ARBA00022801"/>
    </source>
</evidence>
<dbReference type="SFLD" id="SFLDG01136">
    <property type="entry name" value="C1.6:_Phosphoserine_Phosphatas"/>
    <property type="match status" value="1"/>
</dbReference>
<keyword evidence="6" id="KW-0028">Amino-acid biosynthesis</keyword>
<evidence type="ECO:0000256" key="7">
    <source>
        <dbReference type="ARBA" id="ARBA00022723"/>
    </source>
</evidence>
<dbReference type="SFLD" id="SFLDG01137">
    <property type="entry name" value="C1.6.1:_Phosphoserine_Phosphat"/>
    <property type="match status" value="1"/>
</dbReference>
<evidence type="ECO:0000256" key="4">
    <source>
        <dbReference type="ARBA" id="ARBA00012640"/>
    </source>
</evidence>
<evidence type="ECO:0000256" key="5">
    <source>
        <dbReference type="ARBA" id="ARBA00015196"/>
    </source>
</evidence>